<dbReference type="OrthoDB" id="5592585at2759"/>
<sequence>MTLAQVDGLFVELPLDDFKSLIPGEDLSTEQLKTLPKFRFLKKLDNEHQKYNPLCQVFDVVEELAETSNRWKNIAHYSEDKRTDHRPDIGSYCDALDDAVIAYKDAVKPLKRKRRLGKDPKSKVARGSKRPRLTTSGSGKAGDEEDEEDEDESSDDEDSDSDYEEEVEVIDDPCRARTAWGWLVSFVEVKDTEAVSGFHFKPARGEDGKLLLLRVGEEPEAARAQFVKYFTEATLRQHRTHYFAFYIAGTWVRVFRWDRAGCLVSPAIDLLKEPQVFYNILYRIARSNAWGYDETAVLATLEEVQKLHAYVPPNGNEYLQDYRQLILDYRSFYPIYKISCPVVSMDGSDTHGAQNSYLIGRHIWGHYSPVGRCTRGYIAFDVDRCTLVFFKDQWRCLGRKHTELETYKHLHQHKVQNIALPLAGGDISHQRTLTQDYLTHIPREERHSQRVHTRLVTKQVGLMLETYKDSPELLSILSQALLAHWQAWTLAGVLHRDVSVGNIMIDAETGEGFLNDWDLAKFKKDMDNLVPASEPAGISGTRPFKSALALQYPRKPPEVADDIESFVHVANYMGMRFHWHQYSPKDGKVPKTRRDRDAFNNANTVLVTRVNAYFFDDEPVGRGYLIGGRTKLKAIQTNELPIAFKRHRGNKPLIEQFLTLAWQLLHRHYSELDFDAYEVYAVEETDTAQPDEADIPNPPARPRKPVKLSDIMKMRLADDAGPPPLELPPSPSPSPSLPLPQPSSPPARKFPRPRTGLDHHALNNILFQVCYHPDGTERDLSEYYDDKAFDHFVHQGIITYDPRKGDTGMRFAPKAPNARAHWSLEKQAKETPGRKNPVAADMALVASRSPRDQGQADEVQDEQVPRRRTRGAAKTQDTARPEALALPTIAEDPDDPAPTRHKAAAKGKARGETTAARKSKGASAAKSKGTAPTRRSARKGTPPPRDDAQKTKSAAKASRSRKAEATRRPPSPRKAAPATKAKVTGKSATAPKAAAVRAGRAGKPPSLKPERPETAPTRRSSRLAQKSGKK</sequence>
<proteinExistence type="predicted"/>
<comment type="caution">
    <text evidence="3">The sequence shown here is derived from an EMBL/GenBank/DDBJ whole genome shotgun (WGS) entry which is preliminary data.</text>
</comment>
<feature type="domain" description="Fungal-type protein kinase" evidence="2">
    <location>
        <begin position="442"/>
        <end position="572"/>
    </location>
</feature>
<dbReference type="InterPro" id="IPR011009">
    <property type="entry name" value="Kinase-like_dom_sf"/>
</dbReference>
<reference evidence="3 4" key="1">
    <citation type="submission" date="2021-08" db="EMBL/GenBank/DDBJ databases">
        <title>Draft Genome Sequence of Phanerochaete sordida strain YK-624.</title>
        <authorList>
            <person name="Mori T."/>
            <person name="Dohra H."/>
            <person name="Suzuki T."/>
            <person name="Kawagishi H."/>
            <person name="Hirai H."/>
        </authorList>
    </citation>
    <scope>NUCLEOTIDE SEQUENCE [LARGE SCALE GENOMIC DNA]</scope>
    <source>
        <strain evidence="3 4">YK-624</strain>
    </source>
</reference>
<feature type="region of interest" description="Disordered" evidence="1">
    <location>
        <begin position="717"/>
        <end position="756"/>
    </location>
</feature>
<gene>
    <name evidence="3" type="ORF">PsYK624_095240</name>
</gene>
<feature type="region of interest" description="Disordered" evidence="1">
    <location>
        <begin position="114"/>
        <end position="168"/>
    </location>
</feature>
<name>A0A9P3GEJ3_9APHY</name>
<feature type="compositionally biased region" description="Acidic residues" evidence="1">
    <location>
        <begin position="143"/>
        <end position="168"/>
    </location>
</feature>
<dbReference type="SUPFAM" id="SSF56112">
    <property type="entry name" value="Protein kinase-like (PK-like)"/>
    <property type="match status" value="1"/>
</dbReference>
<accession>A0A9P3GEJ3</accession>
<feature type="compositionally biased region" description="Basic residues" evidence="1">
    <location>
        <begin position="123"/>
        <end position="132"/>
    </location>
</feature>
<feature type="domain" description="Fungal-type protein kinase" evidence="2">
    <location>
        <begin position="221"/>
        <end position="421"/>
    </location>
</feature>
<dbReference type="EMBL" id="BPQB01000032">
    <property type="protein sequence ID" value="GJE93365.1"/>
    <property type="molecule type" value="Genomic_DNA"/>
</dbReference>
<evidence type="ECO:0000313" key="3">
    <source>
        <dbReference type="EMBL" id="GJE93365.1"/>
    </source>
</evidence>
<feature type="compositionally biased region" description="Basic residues" evidence="1">
    <location>
        <begin position="899"/>
        <end position="908"/>
    </location>
</feature>
<dbReference type="InterPro" id="IPR040976">
    <property type="entry name" value="Pkinase_fungal"/>
</dbReference>
<feature type="region of interest" description="Disordered" evidence="1">
    <location>
        <begin position="687"/>
        <end position="706"/>
    </location>
</feature>
<evidence type="ECO:0000313" key="4">
    <source>
        <dbReference type="Proteomes" id="UP000703269"/>
    </source>
</evidence>
<feature type="compositionally biased region" description="Low complexity" evidence="1">
    <location>
        <begin position="973"/>
        <end position="1005"/>
    </location>
</feature>
<dbReference type="PANTHER" id="PTHR38248:SF2">
    <property type="entry name" value="FUNK1 11"/>
    <property type="match status" value="1"/>
</dbReference>
<protein>
    <recommendedName>
        <fullName evidence="2">Fungal-type protein kinase domain-containing protein</fullName>
    </recommendedName>
</protein>
<dbReference type="Pfam" id="PF17667">
    <property type="entry name" value="Pkinase_fungal"/>
    <property type="match status" value="2"/>
</dbReference>
<evidence type="ECO:0000259" key="2">
    <source>
        <dbReference type="Pfam" id="PF17667"/>
    </source>
</evidence>
<dbReference type="Gene3D" id="1.10.510.10">
    <property type="entry name" value="Transferase(Phosphotransferase) domain 1"/>
    <property type="match status" value="1"/>
</dbReference>
<feature type="compositionally biased region" description="Pro residues" evidence="1">
    <location>
        <begin position="721"/>
        <end position="745"/>
    </location>
</feature>
<feature type="region of interest" description="Disordered" evidence="1">
    <location>
        <begin position="847"/>
        <end position="1030"/>
    </location>
</feature>
<dbReference type="PANTHER" id="PTHR38248">
    <property type="entry name" value="FUNK1 6"/>
    <property type="match status" value="1"/>
</dbReference>
<evidence type="ECO:0000256" key="1">
    <source>
        <dbReference type="SAM" id="MobiDB-lite"/>
    </source>
</evidence>
<dbReference type="AlphaFoldDB" id="A0A9P3GEJ3"/>
<dbReference type="Proteomes" id="UP000703269">
    <property type="component" value="Unassembled WGS sequence"/>
</dbReference>
<keyword evidence="4" id="KW-1185">Reference proteome</keyword>
<organism evidence="3 4">
    <name type="scientific">Phanerochaete sordida</name>
    <dbReference type="NCBI Taxonomy" id="48140"/>
    <lineage>
        <taxon>Eukaryota</taxon>
        <taxon>Fungi</taxon>
        <taxon>Dikarya</taxon>
        <taxon>Basidiomycota</taxon>
        <taxon>Agaricomycotina</taxon>
        <taxon>Agaricomycetes</taxon>
        <taxon>Polyporales</taxon>
        <taxon>Phanerochaetaceae</taxon>
        <taxon>Phanerochaete</taxon>
    </lineage>
</organism>
<feature type="compositionally biased region" description="Low complexity" evidence="1">
    <location>
        <begin position="912"/>
        <end position="931"/>
    </location>
</feature>